<organism evidence="2 3">
    <name type="scientific">Marinovum algicola</name>
    <dbReference type="NCBI Taxonomy" id="42444"/>
    <lineage>
        <taxon>Bacteria</taxon>
        <taxon>Pseudomonadati</taxon>
        <taxon>Pseudomonadota</taxon>
        <taxon>Alphaproteobacteria</taxon>
        <taxon>Rhodobacterales</taxon>
        <taxon>Roseobacteraceae</taxon>
        <taxon>Marinovum</taxon>
    </lineage>
</organism>
<keyword evidence="1" id="KW-1133">Transmembrane helix</keyword>
<keyword evidence="1" id="KW-0472">Membrane</keyword>
<evidence type="ECO:0000313" key="2">
    <source>
        <dbReference type="EMBL" id="SEJ53988.1"/>
    </source>
</evidence>
<name>A0A975ZNI4_9RHOB</name>
<protein>
    <submittedName>
        <fullName evidence="2">Uncharacterized protein</fullName>
    </submittedName>
</protein>
<dbReference type="GeneID" id="80818500"/>
<reference evidence="2 3" key="1">
    <citation type="submission" date="2016-10" db="EMBL/GenBank/DDBJ databases">
        <authorList>
            <person name="Varghese N."/>
            <person name="Submissions S."/>
        </authorList>
    </citation>
    <scope>NUCLEOTIDE SEQUENCE [LARGE SCALE GENOMIC DNA]</scope>
    <source>
        <strain evidence="2 3">FF3</strain>
    </source>
</reference>
<keyword evidence="1" id="KW-0812">Transmembrane</keyword>
<evidence type="ECO:0000256" key="1">
    <source>
        <dbReference type="SAM" id="Phobius"/>
    </source>
</evidence>
<feature type="transmembrane region" description="Helical" evidence="1">
    <location>
        <begin position="26"/>
        <end position="44"/>
    </location>
</feature>
<sequence>MTVASLLMRADPERETEMNADMIARWFVRLVGLSLVVASLGMWVAPNAATLPELMMIKLCASFFFALTGGYLLYFARTPKSSRG</sequence>
<keyword evidence="3" id="KW-1185">Reference proteome</keyword>
<dbReference type="AlphaFoldDB" id="A0A975ZNI4"/>
<accession>A0A975ZNI4</accession>
<evidence type="ECO:0000313" key="3">
    <source>
        <dbReference type="Proteomes" id="UP000182932"/>
    </source>
</evidence>
<dbReference type="RefSeq" id="WP_139211339.1">
    <property type="nucleotide sequence ID" value="NZ_CATLQZ010000003.1"/>
</dbReference>
<dbReference type="Proteomes" id="UP000182932">
    <property type="component" value="Unassembled WGS sequence"/>
</dbReference>
<dbReference type="EMBL" id="FNYY01000007">
    <property type="protein sequence ID" value="SEJ53988.1"/>
    <property type="molecule type" value="Genomic_DNA"/>
</dbReference>
<feature type="transmembrane region" description="Helical" evidence="1">
    <location>
        <begin position="56"/>
        <end position="76"/>
    </location>
</feature>
<proteinExistence type="predicted"/>
<comment type="caution">
    <text evidence="2">The sequence shown here is derived from an EMBL/GenBank/DDBJ whole genome shotgun (WGS) entry which is preliminary data.</text>
</comment>
<gene>
    <name evidence="2" type="ORF">SAMN04487940_10718</name>
</gene>